<comment type="caution">
    <text evidence="1">The sequence shown here is derived from an EMBL/GenBank/DDBJ whole genome shotgun (WGS) entry which is preliminary data.</text>
</comment>
<evidence type="ECO:0000313" key="1">
    <source>
        <dbReference type="EMBL" id="GBO35393.1"/>
    </source>
</evidence>
<dbReference type="AlphaFoldDB" id="A0A4Y2WCJ0"/>
<protein>
    <submittedName>
        <fullName evidence="1">Uncharacterized protein</fullName>
    </submittedName>
</protein>
<dbReference type="EMBL" id="BGPR01059383">
    <property type="protein sequence ID" value="GBO35410.1"/>
    <property type="molecule type" value="Genomic_DNA"/>
</dbReference>
<reference evidence="1 3" key="1">
    <citation type="journal article" date="2019" name="Sci. Rep.">
        <title>Orb-weaving spider Araneus ventricosus genome elucidates the spidroin gene catalogue.</title>
        <authorList>
            <person name="Kono N."/>
            <person name="Nakamura H."/>
            <person name="Ohtoshi R."/>
            <person name="Moran D.A.P."/>
            <person name="Shinohara A."/>
            <person name="Yoshida Y."/>
            <person name="Fujiwara M."/>
            <person name="Mori M."/>
            <person name="Tomita M."/>
            <person name="Arakawa K."/>
        </authorList>
    </citation>
    <scope>NUCLEOTIDE SEQUENCE [LARGE SCALE GENOMIC DNA]</scope>
</reference>
<organism evidence="1 3">
    <name type="scientific">Araneus ventricosus</name>
    <name type="common">Orbweaver spider</name>
    <name type="synonym">Epeira ventricosa</name>
    <dbReference type="NCBI Taxonomy" id="182803"/>
    <lineage>
        <taxon>Eukaryota</taxon>
        <taxon>Metazoa</taxon>
        <taxon>Ecdysozoa</taxon>
        <taxon>Arthropoda</taxon>
        <taxon>Chelicerata</taxon>
        <taxon>Arachnida</taxon>
        <taxon>Araneae</taxon>
        <taxon>Araneomorphae</taxon>
        <taxon>Entelegynae</taxon>
        <taxon>Araneoidea</taxon>
        <taxon>Araneidae</taxon>
        <taxon>Araneus</taxon>
    </lineage>
</organism>
<evidence type="ECO:0000313" key="2">
    <source>
        <dbReference type="EMBL" id="GBO35410.1"/>
    </source>
</evidence>
<dbReference type="EMBL" id="BGPR01059372">
    <property type="protein sequence ID" value="GBO35393.1"/>
    <property type="molecule type" value="Genomic_DNA"/>
</dbReference>
<dbReference type="Proteomes" id="UP000499080">
    <property type="component" value="Unassembled WGS sequence"/>
</dbReference>
<proteinExistence type="predicted"/>
<gene>
    <name evidence="2" type="ORF">AVEN_148282_1</name>
    <name evidence="1" type="ORF">AVEN_208876_1</name>
</gene>
<evidence type="ECO:0000313" key="3">
    <source>
        <dbReference type="Proteomes" id="UP000499080"/>
    </source>
</evidence>
<name>A0A4Y2WCJ0_ARAVE</name>
<accession>A0A4Y2WCJ0</accession>
<sequence>MKIPKAKGFEKRPNFPFGLKKANMIIWPDLVACPVVSKHSFGTPKYPVLRRRATCDNNSKQEEDKKLKSNTVISSRPPMTEHALYVSHLCYWSEACYLALGSNFTV</sequence>
<keyword evidence="3" id="KW-1185">Reference proteome</keyword>